<reference evidence="1 2" key="1">
    <citation type="submission" date="2016-04" db="EMBL/GenBank/DDBJ databases">
        <title>Complete genome sequence and analysis of deep-sea sediment isolate, Amycolatopsis sp. WP1.</title>
        <authorList>
            <person name="Wang H."/>
            <person name="Chen S."/>
            <person name="Wu Q."/>
        </authorList>
    </citation>
    <scope>NUCLEOTIDE SEQUENCE [LARGE SCALE GENOMIC DNA]</scope>
    <source>
        <strain evidence="1 2">WP1</strain>
    </source>
</reference>
<protein>
    <recommendedName>
        <fullName evidence="3">LamG-like jellyroll fold domain-containing protein</fullName>
    </recommendedName>
</protein>
<dbReference type="InterPro" id="IPR013320">
    <property type="entry name" value="ConA-like_dom_sf"/>
</dbReference>
<sequence>MRLDAQNGYDPAEIRQVLQGVRGPRAWSFRYDLYNADSEYVRPLTNVLSGSVTYDSLADIKRAAKFEVVDDGSVDFAGDRIKPFARLDMSAVTDTRPYDEVFGSVVPDPLGRWRMNETTGATGTPSADQTWGAMATRKWGELGTWGAPVVDWMLAGVEDSSGNGRHGVMGQLATAARPPLFAGSVRALGTASGSPRGKGSVSVAGATWLTGHTELSFGGWARADGSPAGQGLLALSQSVGSASIALVYMGSVLTAYLYVFPQPGSPGTLLSAQVSGPAVTMADPTHVVVTWRSGAGLRIYINGEDRTGAVTNATAIGQTYAASSTLYLGEHYNDSAGWNGDLDDWFVTARRLAADDVRMLYRAGARSDDFRSGFVEWPQGLFVLSSPEREAGDTGVVTRDINAYDQLVVLRADKVPEPYYVGAGEKYTDAVAELLSGVDGIARYSVVPNAATLPVSKMWDTGTTRLQIANDLLGAINYEGLHFDEDGTAVARPYQSLAERAPGYVYDDSEVSVLLPGMTQTLDTFDQPNKWVLTVSDPDRPVLRAEATNSNPNSPVSTVARGRTIVEVRDEQDAVDQAALQAKVDRLAQESSMVFEQVEFSTGLMPVHQHADTYRIAYSALGIGDKYSEYRWSYELRQGARMRHTARKVVNLS</sequence>
<dbReference type="RefSeq" id="WP_113696371.1">
    <property type="nucleotide sequence ID" value="NZ_CP015163.1"/>
</dbReference>
<name>A0A344LGZ2_9PSEU</name>
<gene>
    <name evidence="1" type="ORF">A4R43_36725</name>
</gene>
<dbReference type="OrthoDB" id="3330133at2"/>
<dbReference type="AlphaFoldDB" id="A0A344LGZ2"/>
<evidence type="ECO:0000313" key="2">
    <source>
        <dbReference type="Proteomes" id="UP000250434"/>
    </source>
</evidence>
<accession>A0A344LGZ2</accession>
<dbReference type="Proteomes" id="UP000250434">
    <property type="component" value="Chromosome"/>
</dbReference>
<proteinExistence type="predicted"/>
<dbReference type="SUPFAM" id="SSF49899">
    <property type="entry name" value="Concanavalin A-like lectins/glucanases"/>
    <property type="match status" value="1"/>
</dbReference>
<keyword evidence="2" id="KW-1185">Reference proteome</keyword>
<dbReference type="KEGG" id="aab:A4R43_36725"/>
<evidence type="ECO:0008006" key="3">
    <source>
        <dbReference type="Google" id="ProtNLM"/>
    </source>
</evidence>
<dbReference type="Pfam" id="PF13385">
    <property type="entry name" value="Laminin_G_3"/>
    <property type="match status" value="1"/>
</dbReference>
<evidence type="ECO:0000313" key="1">
    <source>
        <dbReference type="EMBL" id="AXB47316.1"/>
    </source>
</evidence>
<dbReference type="Gene3D" id="2.60.120.200">
    <property type="match status" value="1"/>
</dbReference>
<organism evidence="1 2">
    <name type="scientific">Amycolatopsis albispora</name>
    <dbReference type="NCBI Taxonomy" id="1804986"/>
    <lineage>
        <taxon>Bacteria</taxon>
        <taxon>Bacillati</taxon>
        <taxon>Actinomycetota</taxon>
        <taxon>Actinomycetes</taxon>
        <taxon>Pseudonocardiales</taxon>
        <taxon>Pseudonocardiaceae</taxon>
        <taxon>Amycolatopsis</taxon>
    </lineage>
</organism>
<dbReference type="EMBL" id="CP015163">
    <property type="protein sequence ID" value="AXB47316.1"/>
    <property type="molecule type" value="Genomic_DNA"/>
</dbReference>